<name>A0A2H3CL09_ARMGA</name>
<proteinExistence type="predicted"/>
<dbReference type="OrthoDB" id="2821461at2759"/>
<reference evidence="2" key="1">
    <citation type="journal article" date="2017" name="Nat. Ecol. Evol.">
        <title>Genome expansion and lineage-specific genetic innovations in the forest pathogenic fungi Armillaria.</title>
        <authorList>
            <person name="Sipos G."/>
            <person name="Prasanna A.N."/>
            <person name="Walter M.C."/>
            <person name="O'Connor E."/>
            <person name="Balint B."/>
            <person name="Krizsan K."/>
            <person name="Kiss B."/>
            <person name="Hess J."/>
            <person name="Varga T."/>
            <person name="Slot J."/>
            <person name="Riley R."/>
            <person name="Boka B."/>
            <person name="Rigling D."/>
            <person name="Barry K."/>
            <person name="Lee J."/>
            <person name="Mihaltcheva S."/>
            <person name="LaButti K."/>
            <person name="Lipzen A."/>
            <person name="Waldron R."/>
            <person name="Moloney N.M."/>
            <person name="Sperisen C."/>
            <person name="Kredics L."/>
            <person name="Vagvoelgyi C."/>
            <person name="Patrignani A."/>
            <person name="Fitzpatrick D."/>
            <person name="Nagy I."/>
            <person name="Doyle S."/>
            <person name="Anderson J.B."/>
            <person name="Grigoriev I.V."/>
            <person name="Gueldener U."/>
            <person name="Muensterkoetter M."/>
            <person name="Nagy L.G."/>
        </authorList>
    </citation>
    <scope>NUCLEOTIDE SEQUENCE [LARGE SCALE GENOMIC DNA]</scope>
    <source>
        <strain evidence="2">Ar21-2</strain>
    </source>
</reference>
<keyword evidence="2" id="KW-1185">Reference proteome</keyword>
<accession>A0A2H3CL09</accession>
<dbReference type="Proteomes" id="UP000217790">
    <property type="component" value="Unassembled WGS sequence"/>
</dbReference>
<protein>
    <submittedName>
        <fullName evidence="1">Uncharacterized protein</fullName>
    </submittedName>
</protein>
<dbReference type="EMBL" id="KZ293758">
    <property type="protein sequence ID" value="PBK79872.1"/>
    <property type="molecule type" value="Genomic_DNA"/>
</dbReference>
<organism evidence="1 2">
    <name type="scientific">Armillaria gallica</name>
    <name type="common">Bulbous honey fungus</name>
    <name type="synonym">Armillaria bulbosa</name>
    <dbReference type="NCBI Taxonomy" id="47427"/>
    <lineage>
        <taxon>Eukaryota</taxon>
        <taxon>Fungi</taxon>
        <taxon>Dikarya</taxon>
        <taxon>Basidiomycota</taxon>
        <taxon>Agaricomycotina</taxon>
        <taxon>Agaricomycetes</taxon>
        <taxon>Agaricomycetidae</taxon>
        <taxon>Agaricales</taxon>
        <taxon>Marasmiineae</taxon>
        <taxon>Physalacriaceae</taxon>
        <taxon>Armillaria</taxon>
    </lineage>
</organism>
<dbReference type="AlphaFoldDB" id="A0A2H3CL09"/>
<evidence type="ECO:0000313" key="2">
    <source>
        <dbReference type="Proteomes" id="UP000217790"/>
    </source>
</evidence>
<dbReference type="InParanoid" id="A0A2H3CL09"/>
<sequence>MYERFPEVTLSSLAEAGVRDESSIAVPKQRSHTHKMPIITSAQADTPCVDLGVVGLLERLNNALCASHSLNSAVYPILSSFIDKELDFGTAYAYLRPYWDGITIVECKLRTREEEGWKRRQNAVVDGKIVSGDMPPRRIWDVFANRVVPYWVQVDKYEHERDKPRHQCVGYSTYMGVCRRAGVSNDTYQCTRMACAPAKRLQH</sequence>
<dbReference type="STRING" id="47427.A0A2H3CL09"/>
<gene>
    <name evidence="1" type="ORF">ARMGADRAFT_1172230</name>
</gene>
<evidence type="ECO:0000313" key="1">
    <source>
        <dbReference type="EMBL" id="PBK79872.1"/>
    </source>
</evidence>